<keyword evidence="4" id="KW-1185">Reference proteome</keyword>
<evidence type="ECO:0000256" key="2">
    <source>
        <dbReference type="SAM" id="Phobius"/>
    </source>
</evidence>
<dbReference type="SUPFAM" id="SSF82693">
    <property type="entry name" value="Multidrug efflux transporter AcrB pore domain, PN1, PN2, PC1 and PC2 subdomains"/>
    <property type="match status" value="2"/>
</dbReference>
<evidence type="ECO:0000256" key="1">
    <source>
        <dbReference type="ARBA" id="ARBA00007613"/>
    </source>
</evidence>
<dbReference type="PANTHER" id="PTHR32063:SF18">
    <property type="entry name" value="CATION EFFLUX SYSTEM PROTEIN"/>
    <property type="match status" value="1"/>
</dbReference>
<gene>
    <name evidence="3" type="ORF">SAJA_12330</name>
</gene>
<evidence type="ECO:0000313" key="3">
    <source>
        <dbReference type="EMBL" id="ROO25807.1"/>
    </source>
</evidence>
<accession>A0A423PJN6</accession>
<dbReference type="Proteomes" id="UP000285310">
    <property type="component" value="Unassembled WGS sequence"/>
</dbReference>
<dbReference type="Gene3D" id="3.30.70.1440">
    <property type="entry name" value="Multidrug efflux transporter AcrB pore domain"/>
    <property type="match status" value="1"/>
</dbReference>
<dbReference type="InterPro" id="IPR001036">
    <property type="entry name" value="Acrflvin-R"/>
</dbReference>
<dbReference type="Gene3D" id="3.30.70.1320">
    <property type="entry name" value="Multidrug efflux transporter AcrB pore domain like"/>
    <property type="match status" value="1"/>
</dbReference>
<feature type="transmembrane region" description="Helical" evidence="2">
    <location>
        <begin position="844"/>
        <end position="864"/>
    </location>
</feature>
<dbReference type="Pfam" id="PF00873">
    <property type="entry name" value="ACR_tran"/>
    <property type="match status" value="1"/>
</dbReference>
<comment type="caution">
    <text evidence="3">The sequence shown here is derived from an EMBL/GenBank/DDBJ whole genome shotgun (WGS) entry which is preliminary data.</text>
</comment>
<dbReference type="RefSeq" id="WP_123658943.1">
    <property type="nucleotide sequence ID" value="NZ_AYKG01000044.1"/>
</dbReference>
<dbReference type="PANTHER" id="PTHR32063">
    <property type="match status" value="1"/>
</dbReference>
<dbReference type="InterPro" id="IPR027463">
    <property type="entry name" value="AcrB_DN_DC_subdom"/>
</dbReference>
<keyword evidence="2" id="KW-1133">Transmembrane helix</keyword>
<feature type="transmembrane region" description="Helical" evidence="2">
    <location>
        <begin position="423"/>
        <end position="448"/>
    </location>
</feature>
<dbReference type="GO" id="GO:0005886">
    <property type="term" value="C:plasma membrane"/>
    <property type="evidence" value="ECO:0007669"/>
    <property type="project" value="TreeGrafter"/>
</dbReference>
<organism evidence="3 4">
    <name type="scientific">Salinisphaera japonica YTM-1</name>
    <dbReference type="NCBI Taxonomy" id="1209778"/>
    <lineage>
        <taxon>Bacteria</taxon>
        <taxon>Pseudomonadati</taxon>
        <taxon>Pseudomonadota</taxon>
        <taxon>Gammaproteobacteria</taxon>
        <taxon>Salinisphaerales</taxon>
        <taxon>Salinisphaeraceae</taxon>
        <taxon>Salinisphaera</taxon>
    </lineage>
</organism>
<dbReference type="Gene3D" id="1.20.1600.10">
    <property type="entry name" value="Outer membrane efflux proteins (OEP)"/>
    <property type="match status" value="1"/>
</dbReference>
<dbReference type="SUPFAM" id="SSF82866">
    <property type="entry name" value="Multidrug efflux transporter AcrB transmembrane domain"/>
    <property type="match status" value="2"/>
</dbReference>
<feature type="transmembrane region" description="Helical" evidence="2">
    <location>
        <begin position="460"/>
        <end position="482"/>
    </location>
</feature>
<proteinExistence type="inferred from homology"/>
<feature type="transmembrane region" description="Helical" evidence="2">
    <location>
        <begin position="332"/>
        <end position="350"/>
    </location>
</feature>
<evidence type="ECO:0000313" key="4">
    <source>
        <dbReference type="Proteomes" id="UP000285310"/>
    </source>
</evidence>
<dbReference type="GO" id="GO:0015562">
    <property type="term" value="F:efflux transmembrane transporter activity"/>
    <property type="evidence" value="ECO:0007669"/>
    <property type="project" value="InterPro"/>
</dbReference>
<feature type="transmembrane region" description="Helical" evidence="2">
    <location>
        <begin position="12"/>
        <end position="31"/>
    </location>
</feature>
<feature type="transmembrane region" description="Helical" evidence="2">
    <location>
        <begin position="514"/>
        <end position="534"/>
    </location>
</feature>
<dbReference type="Gene3D" id="1.20.1640.10">
    <property type="entry name" value="Multidrug efflux transporter AcrB transmembrane domain"/>
    <property type="match status" value="2"/>
</dbReference>
<keyword evidence="2" id="KW-0812">Transmembrane</keyword>
<keyword evidence="2" id="KW-0472">Membrane</keyword>
<feature type="transmembrane region" description="Helical" evidence="2">
    <location>
        <begin position="871"/>
        <end position="891"/>
    </location>
</feature>
<dbReference type="InParanoid" id="A0A423PJN6"/>
<feature type="transmembrane region" description="Helical" evidence="2">
    <location>
        <begin position="383"/>
        <end position="402"/>
    </location>
</feature>
<protein>
    <submittedName>
        <fullName evidence="3">Acriflavin resistance protein</fullName>
    </submittedName>
</protein>
<feature type="transmembrane region" description="Helical" evidence="2">
    <location>
        <begin position="1010"/>
        <end position="1029"/>
    </location>
</feature>
<dbReference type="Gene3D" id="3.30.2090.10">
    <property type="entry name" value="Multidrug efflux transporter AcrB TolC docking domain, DN and DC subdomains"/>
    <property type="match status" value="2"/>
</dbReference>
<dbReference type="PRINTS" id="PR00702">
    <property type="entry name" value="ACRIFLAVINRP"/>
</dbReference>
<sequence>MTDWSRHILGQSRLIAALVTVFALAGIAAYIQMNRQENPSFPYRVGIITVAFPGAAPGRIERLVARPLEREIAGVSEVQHIETTLRQGVGIFTVQLGDSVYDTDSAWDRVRRAMEIAARDYPQGVGQAELDDRIIDASLMVVALTGPGNTRDLAHAAKRLRRHLQGVGGISDIRLFGDPGRQITVALDDAVMSRYGLSPDTVARDISNSNQTLDSGQLTLDDRSVNLSVDSDYGSLTAIRATAIGLPGGDTLPLGALAHVYTADTTPPAARVLTDGEPAVALEIVAARGRNTVELGARLKQAVTDFAPELAPARPSIMFYQPAQTEARLTSLSINLLASIAIILLVLFVFMGLRLGVVVAVLLPLVTLTTIALYALGGGILQQVAIIGLVVALGILVDNAIVMSEEVQARLNEGQAPGAAAAGAIASLAGPLFAATGTTLAAFVPMLLAQGNTADFTRALPITIMTALSVSYLFAITVTPLLSRGLLRPARGAGTGVLDRLGVRLARLTGRRPVLWVLGGGAVFVAAMATLPLLDQQFFPPADRDVVVVDLSLPEGTALARTENAATALAAALRPRADVRAIETFIGNGGPTFFYNLRRAPAAPHLARLVVKTRDIADNAAIIDAVADYHRQHLADGDLIARTLGQGPVVPAPIAVRVFNDDADRLATATQRVTALTQQIAGTRDVRNDLGIGIPSLRYDVQRGIAQAFGVAPVDISQTLAGRSTGRIVGQYRGDVDPMPIRIVSPEGMAFDPVALATATVHGDRGASVPLMQVATPHLALAPGSIRHYDQRPVAHVYTELTGNAVYSQVLAPLQRAIAGADLPPGTTIAYGGNAEESGKANTALFSAAPLGIGLLLFFLLIQFNSFRRVGLVLMTAPFAAVGVIPGLLLLGIPFGFMPLLGMIALTGIVVNNAIVLIDVVDQRLAEGQPIDTAVADAVRRRTRPILLTTATTIAGLLPLALSEATLWPPMAWPIITGLAAATLLTLLVLPAMCRLLLGRPRGRKTPPGASAAVLVTGLFMAVPCVGAAERPASDELADAPTISLAEAFAGAARIPGVARSQQQQASARAAADRIRRAGRYPTLSARASAERNSEVARLDTQTFGDDLGAAADLPDGQTVPDVSIPLGDRDQLNAAIELRQPLLDIATQVYAAPAQASTVAAAGHVAERAVVQARLAAAQAYVEALSLRQTQRARGQLLTRLNRQYEQITQLRAQGRALKSDVAEVRYARARASGQLDRTNADYVTACIALGQAVGRDQPVIPGEITHLPPERLADVTTLVATAHDHRADLAAISDRIAAARLQVKAVAAQRLPSIDAVASYNVNQGNVFLPDSAARIGAELTWRPFAGGQLIARKREAEAEVAALMAARQATINEITLAVRRARDDYGTALTQLSVARLGRESAIAQRETLSAQRSAGRATISQLVEAETRAAERESDYRRSRYQLVLAWQALQAALGRPPATDALTRRIPD</sequence>
<feature type="transmembrane region" description="Helical" evidence="2">
    <location>
        <begin position="357"/>
        <end position="377"/>
    </location>
</feature>
<dbReference type="SUPFAM" id="SSF82714">
    <property type="entry name" value="Multidrug efflux transporter AcrB TolC docking domain, DN and DC subdomains"/>
    <property type="match status" value="2"/>
</dbReference>
<feature type="transmembrane region" description="Helical" evidence="2">
    <location>
        <begin position="897"/>
        <end position="918"/>
    </location>
</feature>
<dbReference type="OrthoDB" id="9757940at2"/>
<dbReference type="InterPro" id="IPR003423">
    <property type="entry name" value="OMP_efflux"/>
</dbReference>
<dbReference type="SUPFAM" id="SSF56954">
    <property type="entry name" value="Outer membrane efflux proteins (OEP)"/>
    <property type="match status" value="1"/>
</dbReference>
<reference evidence="3 4" key="1">
    <citation type="submission" date="2013-10" db="EMBL/GenBank/DDBJ databases">
        <title>Salinisphaera japonica YTM-1 Genome Sequencing.</title>
        <authorList>
            <person name="Lai Q."/>
            <person name="Li C."/>
            <person name="Shao Z."/>
        </authorList>
    </citation>
    <scope>NUCLEOTIDE SEQUENCE [LARGE SCALE GENOMIC DNA]</scope>
    <source>
        <strain evidence="3 4">YTM-1</strain>
    </source>
</reference>
<name>A0A423PJN6_9GAMM</name>
<dbReference type="EMBL" id="AYKG01000044">
    <property type="protein sequence ID" value="ROO25807.1"/>
    <property type="molecule type" value="Genomic_DNA"/>
</dbReference>
<dbReference type="Gene3D" id="3.30.70.1430">
    <property type="entry name" value="Multidrug efflux transporter AcrB pore domain"/>
    <property type="match status" value="2"/>
</dbReference>
<dbReference type="Pfam" id="PF02321">
    <property type="entry name" value="OEP"/>
    <property type="match status" value="1"/>
</dbReference>
<feature type="transmembrane region" description="Helical" evidence="2">
    <location>
        <begin position="946"/>
        <end position="963"/>
    </location>
</feature>
<feature type="transmembrane region" description="Helical" evidence="2">
    <location>
        <begin position="975"/>
        <end position="998"/>
    </location>
</feature>
<comment type="similarity">
    <text evidence="1">Belongs to the outer membrane factor (OMF) (TC 1.B.17) family.</text>
</comment>
<dbReference type="GO" id="GO:0042910">
    <property type="term" value="F:xenobiotic transmembrane transporter activity"/>
    <property type="evidence" value="ECO:0007669"/>
    <property type="project" value="TreeGrafter"/>
</dbReference>